<evidence type="ECO:0000313" key="2">
    <source>
        <dbReference type="EMBL" id="KAK4081919.1"/>
    </source>
</evidence>
<name>A0ABR0BJI6_PURLI</name>
<evidence type="ECO:0000313" key="3">
    <source>
        <dbReference type="Proteomes" id="UP001287286"/>
    </source>
</evidence>
<dbReference type="EMBL" id="JAWRVI010000070">
    <property type="protein sequence ID" value="KAK4081919.1"/>
    <property type="molecule type" value="Genomic_DNA"/>
</dbReference>
<dbReference type="Proteomes" id="UP001287286">
    <property type="component" value="Unassembled WGS sequence"/>
</dbReference>
<keyword evidence="3" id="KW-1185">Reference proteome</keyword>
<feature type="region of interest" description="Disordered" evidence="1">
    <location>
        <begin position="180"/>
        <end position="256"/>
    </location>
</feature>
<evidence type="ECO:0000256" key="1">
    <source>
        <dbReference type="SAM" id="MobiDB-lite"/>
    </source>
</evidence>
<feature type="region of interest" description="Disordered" evidence="1">
    <location>
        <begin position="47"/>
        <end position="87"/>
    </location>
</feature>
<accession>A0ABR0BJI6</accession>
<feature type="compositionally biased region" description="Basic and acidic residues" evidence="1">
    <location>
        <begin position="68"/>
        <end position="87"/>
    </location>
</feature>
<protein>
    <submittedName>
        <fullName evidence="2">Uncharacterized protein</fullName>
    </submittedName>
</protein>
<feature type="compositionally biased region" description="Acidic residues" evidence="1">
    <location>
        <begin position="50"/>
        <end position="67"/>
    </location>
</feature>
<gene>
    <name evidence="2" type="ORF">Purlil1_11511</name>
</gene>
<sequence>MPANPTKARIRSGRIKPFMVELSNAFKDVAQGFNRIEALLEEFVRHPEIDSDDGNEDDADEIDTETDDFNKHDNNCDGNVGRESENSRINESRCEDSGTYICPDEECKTHVPCKVPCAICPTVSRNVAALKRHYMECPKLKQQRGVAEYKEKLFKMKCQRDTESENASAKAQEALNACKRRLSGTGSPRWRKKTRPALDSENAHGSVGTLSQRYTVTDVSGSSPKSTHAGNAPEPGEATGSIEMDDNISRRRTTENVNSITDEPFLHLAGARLSAHRATIDTRGLELIDPTTIFLSEDQQQAAQDVDRLTKPSRPLTTAIDESTAAAQMLPAPGTTLSMSKALSFGTHTMDGSMDMSCEISATTNTGSHPRTTSTYYPDGRYLDNRSTGQSLSFALHTMDGSASGTVNQLYMQGADLPPWSQHGYTT</sequence>
<comment type="caution">
    <text evidence="2">The sequence shown here is derived from an EMBL/GenBank/DDBJ whole genome shotgun (WGS) entry which is preliminary data.</text>
</comment>
<proteinExistence type="predicted"/>
<feature type="compositionally biased region" description="Polar residues" evidence="1">
    <location>
        <begin position="208"/>
        <end position="229"/>
    </location>
</feature>
<organism evidence="2 3">
    <name type="scientific">Purpureocillium lilacinum</name>
    <name type="common">Paecilomyces lilacinus</name>
    <dbReference type="NCBI Taxonomy" id="33203"/>
    <lineage>
        <taxon>Eukaryota</taxon>
        <taxon>Fungi</taxon>
        <taxon>Dikarya</taxon>
        <taxon>Ascomycota</taxon>
        <taxon>Pezizomycotina</taxon>
        <taxon>Sordariomycetes</taxon>
        <taxon>Hypocreomycetidae</taxon>
        <taxon>Hypocreales</taxon>
        <taxon>Ophiocordycipitaceae</taxon>
        <taxon>Purpureocillium</taxon>
    </lineage>
</organism>
<reference evidence="2 3" key="1">
    <citation type="journal article" date="2024" name="Microbiol. Resour. Announc.">
        <title>Genome annotations for the ascomycete fungi Trichoderma harzianum, Trichoderma aggressivum, and Purpureocillium lilacinum.</title>
        <authorList>
            <person name="Beijen E.P.W."/>
            <person name="Ohm R.A."/>
        </authorList>
    </citation>
    <scope>NUCLEOTIDE SEQUENCE [LARGE SCALE GENOMIC DNA]</scope>
    <source>
        <strain evidence="2 3">CBS 150709</strain>
    </source>
</reference>